<feature type="transmembrane region" description="Helical" evidence="1">
    <location>
        <begin position="51"/>
        <end position="78"/>
    </location>
</feature>
<evidence type="ECO:0000256" key="1">
    <source>
        <dbReference type="SAM" id="Phobius"/>
    </source>
</evidence>
<evidence type="ECO:0000313" key="2">
    <source>
        <dbReference type="EMBL" id="NUY99088.1"/>
    </source>
</evidence>
<keyword evidence="1" id="KW-1133">Transmembrane helix</keyword>
<dbReference type="GeneID" id="57347833"/>
<gene>
    <name evidence="2" type="ORF">HU668_21860</name>
</gene>
<dbReference type="AlphaFoldDB" id="A0A7Y6NIE4"/>
<accession>A0A7Y6NIE4</accession>
<evidence type="ECO:0000313" key="3">
    <source>
        <dbReference type="Proteomes" id="UP000566985"/>
    </source>
</evidence>
<keyword evidence="1" id="KW-0472">Membrane</keyword>
<name>A0A7Y6NIE4_9GAMM</name>
<feature type="transmembrane region" description="Helical" evidence="1">
    <location>
        <begin position="12"/>
        <end position="39"/>
    </location>
</feature>
<reference evidence="2 3" key="1">
    <citation type="submission" date="2020-05" db="EMBL/GenBank/DDBJ databases">
        <title>Whole Genome Sequences of Enterobacteriales Associated with the International Space Station.</title>
        <authorList>
            <person name="Bharadwaj A."/>
            <person name="Daudu R."/>
            <person name="Singh N."/>
            <person name="Wood J."/>
            <person name="Debieu M."/>
            <person name="Mason C."/>
            <person name="Wang C."/>
            <person name="Venkateswaran K."/>
        </authorList>
    </citation>
    <scope>NUCLEOTIDE SEQUENCE [LARGE SCALE GENOMIC DNA]</scope>
    <source>
        <strain evidence="2 3">IF5SW-B1</strain>
    </source>
</reference>
<proteinExistence type="predicted"/>
<sequence>MMALLSTLNYAPAFIASLLLLALLVKYVVIPAASFVSFVQHKTNPAALLPMTLFVFMPALAVFGAATTFAFSMFLYMIGVVH</sequence>
<protein>
    <submittedName>
        <fullName evidence="2">Uncharacterized protein</fullName>
    </submittedName>
</protein>
<dbReference type="EMBL" id="JABWPM010000041">
    <property type="protein sequence ID" value="NUY99088.1"/>
    <property type="molecule type" value="Genomic_DNA"/>
</dbReference>
<organism evidence="2 3">
    <name type="scientific">Pantoea brenneri</name>
    <dbReference type="NCBI Taxonomy" id="472694"/>
    <lineage>
        <taxon>Bacteria</taxon>
        <taxon>Pseudomonadati</taxon>
        <taxon>Pseudomonadota</taxon>
        <taxon>Gammaproteobacteria</taxon>
        <taxon>Enterobacterales</taxon>
        <taxon>Erwiniaceae</taxon>
        <taxon>Pantoea</taxon>
    </lineage>
</organism>
<comment type="caution">
    <text evidence="2">The sequence shown here is derived from an EMBL/GenBank/DDBJ whole genome shotgun (WGS) entry which is preliminary data.</text>
</comment>
<keyword evidence="1" id="KW-0812">Transmembrane</keyword>
<dbReference type="RefSeq" id="WP_069729782.1">
    <property type="nucleotide sequence ID" value="NZ_JABWPE010000041.1"/>
</dbReference>
<dbReference type="Proteomes" id="UP000566985">
    <property type="component" value="Unassembled WGS sequence"/>
</dbReference>